<comment type="caution">
    <text evidence="1">The sequence shown here is derived from an EMBL/GenBank/DDBJ whole genome shotgun (WGS) entry which is preliminary data.</text>
</comment>
<proteinExistence type="predicted"/>
<reference evidence="1" key="1">
    <citation type="submission" date="2022-05" db="EMBL/GenBank/DDBJ databases">
        <title>Chromosome-level genome of Chaenocephalus aceratus.</title>
        <authorList>
            <person name="Park H."/>
        </authorList>
    </citation>
    <scope>NUCLEOTIDE SEQUENCE</scope>
    <source>
        <strain evidence="1">KU_202001</strain>
    </source>
</reference>
<accession>A0ACB9X5U4</accession>
<evidence type="ECO:0000313" key="2">
    <source>
        <dbReference type="Proteomes" id="UP001057452"/>
    </source>
</evidence>
<keyword evidence="2" id="KW-1185">Reference proteome</keyword>
<gene>
    <name evidence="1" type="ORF">KUCAC02_029097</name>
</gene>
<dbReference type="EMBL" id="CM043793">
    <property type="protein sequence ID" value="KAI4821149.1"/>
    <property type="molecule type" value="Genomic_DNA"/>
</dbReference>
<name>A0ACB9X5U4_CHAAC</name>
<organism evidence="1 2">
    <name type="scientific">Chaenocephalus aceratus</name>
    <name type="common">Blackfin icefish</name>
    <name type="synonym">Chaenichthys aceratus</name>
    <dbReference type="NCBI Taxonomy" id="36190"/>
    <lineage>
        <taxon>Eukaryota</taxon>
        <taxon>Metazoa</taxon>
        <taxon>Chordata</taxon>
        <taxon>Craniata</taxon>
        <taxon>Vertebrata</taxon>
        <taxon>Euteleostomi</taxon>
        <taxon>Actinopterygii</taxon>
        <taxon>Neopterygii</taxon>
        <taxon>Teleostei</taxon>
        <taxon>Neoteleostei</taxon>
        <taxon>Acanthomorphata</taxon>
        <taxon>Eupercaria</taxon>
        <taxon>Perciformes</taxon>
        <taxon>Notothenioidei</taxon>
        <taxon>Channichthyidae</taxon>
        <taxon>Chaenocephalus</taxon>
    </lineage>
</organism>
<dbReference type="Proteomes" id="UP001057452">
    <property type="component" value="Chromosome 9"/>
</dbReference>
<protein>
    <submittedName>
        <fullName evidence="1">Uncharacterized protein</fullName>
    </submittedName>
</protein>
<sequence length="49" mass="6013">MFWKHVPYRGNLRHVTMMQRIFSIKRTDLSEHFETKISCKCFLKLTLKI</sequence>
<evidence type="ECO:0000313" key="1">
    <source>
        <dbReference type="EMBL" id="KAI4821149.1"/>
    </source>
</evidence>